<dbReference type="GO" id="GO:0005886">
    <property type="term" value="C:plasma membrane"/>
    <property type="evidence" value="ECO:0007669"/>
    <property type="project" value="TreeGrafter"/>
</dbReference>
<dbReference type="OrthoDB" id="5439561at2"/>
<evidence type="ECO:0000313" key="3">
    <source>
        <dbReference type="EMBL" id="CUA96651.1"/>
    </source>
</evidence>
<name>A0A0K6I0Q2_9HYPH</name>
<reference evidence="4" key="1">
    <citation type="submission" date="2015-08" db="EMBL/GenBank/DDBJ databases">
        <authorList>
            <person name="Varghese N."/>
        </authorList>
    </citation>
    <scope>NUCLEOTIDE SEQUENCE [LARGE SCALE GENOMIC DNA]</scope>
    <source>
        <strain evidence="4">DSM 23407</strain>
    </source>
</reference>
<dbReference type="PANTHER" id="PTHR30441:SF4">
    <property type="entry name" value="PROTEIN ASMA"/>
    <property type="match status" value="1"/>
</dbReference>
<protein>
    <submittedName>
        <fullName evidence="3">Uncharacterized protein involved in outer membrane biogenesis</fullName>
    </submittedName>
</protein>
<evidence type="ECO:0000313" key="4">
    <source>
        <dbReference type="Proteomes" id="UP000183900"/>
    </source>
</evidence>
<dbReference type="Pfam" id="PF05170">
    <property type="entry name" value="AsmA"/>
    <property type="match status" value="2"/>
</dbReference>
<dbReference type="InterPro" id="IPR052894">
    <property type="entry name" value="AsmA-related"/>
</dbReference>
<feature type="compositionally biased region" description="Low complexity" evidence="1">
    <location>
        <begin position="143"/>
        <end position="156"/>
    </location>
</feature>
<dbReference type="EMBL" id="CYHE01000006">
    <property type="protein sequence ID" value="CUA96651.1"/>
    <property type="molecule type" value="Genomic_DNA"/>
</dbReference>
<feature type="domain" description="AsmA" evidence="2">
    <location>
        <begin position="559"/>
        <end position="795"/>
    </location>
</feature>
<dbReference type="Proteomes" id="UP000183900">
    <property type="component" value="Unassembled WGS sequence"/>
</dbReference>
<accession>A0A0K6I0Q2</accession>
<dbReference type="InterPro" id="IPR007844">
    <property type="entry name" value="AsmA"/>
</dbReference>
<dbReference type="RefSeq" id="WP_055455733.1">
    <property type="nucleotide sequence ID" value="NZ_CYHE01000006.1"/>
</dbReference>
<dbReference type="AlphaFoldDB" id="A0A0K6I0Q2"/>
<proteinExistence type="predicted"/>
<dbReference type="GO" id="GO:0090313">
    <property type="term" value="P:regulation of protein targeting to membrane"/>
    <property type="evidence" value="ECO:0007669"/>
    <property type="project" value="TreeGrafter"/>
</dbReference>
<feature type="compositionally biased region" description="Low complexity" evidence="1">
    <location>
        <begin position="965"/>
        <end position="975"/>
    </location>
</feature>
<evidence type="ECO:0000259" key="2">
    <source>
        <dbReference type="Pfam" id="PF05170"/>
    </source>
</evidence>
<dbReference type="PANTHER" id="PTHR30441">
    <property type="entry name" value="DUF748 DOMAIN-CONTAINING PROTEIN"/>
    <property type="match status" value="1"/>
</dbReference>
<sequence length="975" mass="99529">MKRLVIGAGIVAVLVASAVVIVPMVLPKDAIKARVVQEVEAATGWRLRIDGPVAISLLPQFQLSATDVGLSGEAGARGVEFARAGAISFELAWGALFGGAIQVTGIGLDKPEFDLLIDAEGRTSWAPRKPMKRIEGVFTQFDGKGSPQPASAGSPAPALPDETPQEARDLTALTRIGFDDVQIRGGRITFADARSGFRQELSDINGRFTVPALDRTADLDASAVWNGQSVVLDVEVTSLLKLAAGETAAIDLMVKAGGVTVNVEGGLGLSPLAVDLAVDGKAASLAAIMALAGTDGAQDSGEVSLAGRVAGDTRQIVLQDGTAALGALKLALSLNADLTGKAPRLEGRIQSSGGSLQDALRLANLPFPATGEFGTDLRFAAAGADAPSLLSSLELSGLVSVSGGTVTGLDLAAATGGDESANQISGINAKISFDGLDKPVTVSGGLSWRGEAFALKGTATPAILLAGLPAPVDIRLEGAKGAAGFEGSASLSGGVDGSVFVETKSLRNLLSWLGRPLAPGAGLGPFRVAGVFAAGDNAVSFRNTAFTLDGISGSGEGRLAFGRVPKLTASLVLESLPLDPYLGTGPAQAPSGAKPAAGAAAPSGGARAAKGWSNAPVDFGGLAAFDADLTLTAKSINWDRIKLGNSALKVAVADGVLTADLQQVSLYGGEGKGTLTVEGGNRQPQIRSAFTLAKVGARDLLRDATGISWLDGVGSLSYDVNTRGSSEAELIGNLGGEAKLEVLNGAILGVNLPDMVRNVAARTLLGWQQSSEARTDFTTLSASFQISNGVALNQDLALAGPLIRMTGSGTTDMPGRTLDWRVEPQIVPSLQGIAPTPRAKGESKTMAALGVPVVIRGSWDRPQIYPDIQGILENPQAAYEQLQQVGGELVQLLKVKPDEALGTVANDLISQTTGGKVQIDVQKVLSGDVSDQSVLKALEQGFGLPSGFLGSSGPGVPEGREILPEEPGSESQPQP</sequence>
<feature type="compositionally biased region" description="Low complexity" evidence="1">
    <location>
        <begin position="946"/>
        <end position="955"/>
    </location>
</feature>
<organism evidence="3 4">
    <name type="scientific">Pannonibacter indicus</name>
    <dbReference type="NCBI Taxonomy" id="466044"/>
    <lineage>
        <taxon>Bacteria</taxon>
        <taxon>Pseudomonadati</taxon>
        <taxon>Pseudomonadota</taxon>
        <taxon>Alphaproteobacteria</taxon>
        <taxon>Hyphomicrobiales</taxon>
        <taxon>Stappiaceae</taxon>
        <taxon>Pannonibacter</taxon>
    </lineage>
</organism>
<feature type="domain" description="AsmA" evidence="2">
    <location>
        <begin position="3"/>
        <end position="196"/>
    </location>
</feature>
<feature type="region of interest" description="Disordered" evidence="1">
    <location>
        <begin position="946"/>
        <end position="975"/>
    </location>
</feature>
<gene>
    <name evidence="3" type="ORF">Ga0061067_10631</name>
</gene>
<keyword evidence="4" id="KW-1185">Reference proteome</keyword>
<evidence type="ECO:0000256" key="1">
    <source>
        <dbReference type="SAM" id="MobiDB-lite"/>
    </source>
</evidence>
<feature type="region of interest" description="Disordered" evidence="1">
    <location>
        <begin position="142"/>
        <end position="164"/>
    </location>
</feature>